<dbReference type="OrthoDB" id="9804353at2"/>
<feature type="transmembrane region" description="Helical" evidence="7">
    <location>
        <begin position="55"/>
        <end position="78"/>
    </location>
</feature>
<dbReference type="EMBL" id="LHUQ01000032">
    <property type="protein sequence ID" value="KON63336.1"/>
    <property type="molecule type" value="Genomic_DNA"/>
</dbReference>
<dbReference type="AlphaFoldDB" id="A0A0M0EEG0"/>
<evidence type="ECO:0000256" key="6">
    <source>
        <dbReference type="ARBA" id="ARBA00023136"/>
    </source>
</evidence>
<evidence type="ECO:0000256" key="4">
    <source>
        <dbReference type="ARBA" id="ARBA00022692"/>
    </source>
</evidence>
<dbReference type="Gene3D" id="1.10.3720.10">
    <property type="entry name" value="MetI-like"/>
    <property type="match status" value="1"/>
</dbReference>
<feature type="domain" description="ABC transmembrane type-1" evidence="8">
    <location>
        <begin position="134"/>
        <end position="315"/>
    </location>
</feature>
<dbReference type="STRING" id="33995.KOEU_31650"/>
<evidence type="ECO:0000256" key="7">
    <source>
        <dbReference type="RuleBase" id="RU363032"/>
    </source>
</evidence>
<evidence type="ECO:0000256" key="3">
    <source>
        <dbReference type="ARBA" id="ARBA00022475"/>
    </source>
</evidence>
<dbReference type="GO" id="GO:0005886">
    <property type="term" value="C:plasma membrane"/>
    <property type="evidence" value="ECO:0007669"/>
    <property type="project" value="UniProtKB-SubCell"/>
</dbReference>
<evidence type="ECO:0000256" key="2">
    <source>
        <dbReference type="ARBA" id="ARBA00022448"/>
    </source>
</evidence>
<dbReference type="PANTHER" id="PTHR30151:SF0">
    <property type="entry name" value="ABC TRANSPORTER PERMEASE PROTEIN MJ0413-RELATED"/>
    <property type="match status" value="1"/>
</dbReference>
<dbReference type="InterPro" id="IPR000515">
    <property type="entry name" value="MetI-like"/>
</dbReference>
<evidence type="ECO:0000259" key="8">
    <source>
        <dbReference type="PROSITE" id="PS50928"/>
    </source>
</evidence>
<dbReference type="GO" id="GO:0055085">
    <property type="term" value="P:transmembrane transport"/>
    <property type="evidence" value="ECO:0007669"/>
    <property type="project" value="InterPro"/>
</dbReference>
<organism evidence="9 10">
    <name type="scientific">Komagataeibacter europaeus</name>
    <name type="common">Gluconacetobacter europaeus</name>
    <dbReference type="NCBI Taxonomy" id="33995"/>
    <lineage>
        <taxon>Bacteria</taxon>
        <taxon>Pseudomonadati</taxon>
        <taxon>Pseudomonadota</taxon>
        <taxon>Alphaproteobacteria</taxon>
        <taxon>Acetobacterales</taxon>
        <taxon>Acetobacteraceae</taxon>
        <taxon>Komagataeibacter</taxon>
    </lineage>
</organism>
<keyword evidence="3" id="KW-1003">Cell membrane</keyword>
<feature type="transmembrane region" description="Helical" evidence="7">
    <location>
        <begin position="248"/>
        <end position="276"/>
    </location>
</feature>
<keyword evidence="5 7" id="KW-1133">Transmembrane helix</keyword>
<feature type="transmembrane region" description="Helical" evidence="7">
    <location>
        <begin position="85"/>
        <end position="107"/>
    </location>
</feature>
<feature type="transmembrane region" description="Helical" evidence="7">
    <location>
        <begin position="204"/>
        <end position="227"/>
    </location>
</feature>
<feature type="transmembrane region" description="Helical" evidence="7">
    <location>
        <begin position="25"/>
        <end position="49"/>
    </location>
</feature>
<evidence type="ECO:0000313" key="10">
    <source>
        <dbReference type="Proteomes" id="UP000037566"/>
    </source>
</evidence>
<keyword evidence="10" id="KW-1185">Reference proteome</keyword>
<dbReference type="CDD" id="cd06261">
    <property type="entry name" value="TM_PBP2"/>
    <property type="match status" value="1"/>
</dbReference>
<keyword evidence="4 7" id="KW-0812">Transmembrane</keyword>
<keyword evidence="6 7" id="KW-0472">Membrane</keyword>
<protein>
    <submittedName>
        <fullName evidence="9">Aliphatic sulfonates transport permease protein SsuC</fullName>
    </submittedName>
</protein>
<dbReference type="SUPFAM" id="SSF161098">
    <property type="entry name" value="MetI-like"/>
    <property type="match status" value="1"/>
</dbReference>
<evidence type="ECO:0000313" key="9">
    <source>
        <dbReference type="EMBL" id="KON63336.1"/>
    </source>
</evidence>
<dbReference type="RefSeq" id="WP_053323937.1">
    <property type="nucleotide sequence ID" value="NZ_LHUQ01000032.1"/>
</dbReference>
<keyword evidence="2 7" id="KW-0813">Transport</keyword>
<evidence type="ECO:0000256" key="5">
    <source>
        <dbReference type="ARBA" id="ARBA00022989"/>
    </source>
</evidence>
<comment type="subcellular location">
    <subcellularLocation>
        <location evidence="1 7">Cell membrane</location>
        <topology evidence="1 7">Multi-pass membrane protein</topology>
    </subcellularLocation>
</comment>
<dbReference type="Pfam" id="PF00528">
    <property type="entry name" value="BPD_transp_1"/>
    <property type="match status" value="1"/>
</dbReference>
<name>A0A0M0EEG0_KOMEU</name>
<accession>A0A0M0EEG0</accession>
<comment type="caution">
    <text evidence="9">The sequence shown here is derived from an EMBL/GenBank/DDBJ whole genome shotgun (WGS) entry which is preliminary data.</text>
</comment>
<feature type="transmembrane region" description="Helical" evidence="7">
    <location>
        <begin position="172"/>
        <end position="192"/>
    </location>
</feature>
<evidence type="ECO:0000256" key="1">
    <source>
        <dbReference type="ARBA" id="ARBA00004651"/>
    </source>
</evidence>
<proteinExistence type="inferred from homology"/>
<reference evidence="9" key="1">
    <citation type="submission" date="2015-08" db="EMBL/GenBank/DDBJ databases">
        <title>Draft genome sequence of Komagataeibacter europaeus CECT 8546 a cellulose producer strain from vinegar produced by the traditional method.</title>
        <authorList>
            <person name="Poehlein A."/>
            <person name="Valera M.J."/>
            <person name="Haack F.S."/>
            <person name="Mas A."/>
            <person name="Daniel R."/>
            <person name="Streit W.R."/>
            <person name="Mateo E."/>
        </authorList>
    </citation>
    <scope>NUCLEOTIDE SEQUENCE [LARGE SCALE GENOMIC DNA]</scope>
    <source>
        <strain evidence="9">CECT 8546</strain>
    </source>
</reference>
<feature type="transmembrane region" description="Helical" evidence="7">
    <location>
        <begin position="296"/>
        <end position="317"/>
    </location>
</feature>
<dbReference type="InterPro" id="IPR035906">
    <property type="entry name" value="MetI-like_sf"/>
</dbReference>
<feature type="transmembrane region" description="Helical" evidence="7">
    <location>
        <begin position="134"/>
        <end position="160"/>
    </location>
</feature>
<gene>
    <name evidence="9" type="primary">ssuC4</name>
    <name evidence="9" type="ORF">KOEU_31650</name>
</gene>
<dbReference type="PATRIC" id="fig|33995.3.peg.3506"/>
<dbReference type="PANTHER" id="PTHR30151">
    <property type="entry name" value="ALKANE SULFONATE ABC TRANSPORTER-RELATED, MEMBRANE SUBUNIT"/>
    <property type="match status" value="1"/>
</dbReference>
<dbReference type="Proteomes" id="UP000037566">
    <property type="component" value="Unassembled WGS sequence"/>
</dbReference>
<sequence>MTQTTSFPLHGIATVPESAAAPQKAWLPVLLPWLAGPAWFVAAFVTWFWPDADDFPATGSLAIVFAIVGVILVPAALLRRFSAKAPWMIALALGFAAWEGVQAKLLLLPRPFFGTPQDLLDVFMTDWRKLSDSLFHSLGLLAVGYITGSLLGIAIGVGLGRSARFRYWVQPIIRLVGPLPPVALLPLAFVIIPSSWAASEALMALASAFPVIVLTWSGISAVDPAYYDVARTMGAHDRFLVFRVALPAAAPQIFVGLFMGLGMSFAMLVVAEMLGVKSGLGFYMQWAQGWAAYPNMYAALVVMSLMCTSLITILFRIRDRILGWQKDGLKW</sequence>
<comment type="similarity">
    <text evidence="7">Belongs to the binding-protein-dependent transport system permease family.</text>
</comment>
<dbReference type="PROSITE" id="PS50928">
    <property type="entry name" value="ABC_TM1"/>
    <property type="match status" value="1"/>
</dbReference>